<dbReference type="GO" id="GO:0043130">
    <property type="term" value="F:ubiquitin binding"/>
    <property type="evidence" value="ECO:0007669"/>
    <property type="project" value="InterPro"/>
</dbReference>
<dbReference type="GO" id="GO:0006897">
    <property type="term" value="P:endocytosis"/>
    <property type="evidence" value="ECO:0007669"/>
    <property type="project" value="UniProtKB-KW"/>
</dbReference>
<feature type="region of interest" description="Disordered" evidence="18">
    <location>
        <begin position="155"/>
        <end position="272"/>
    </location>
</feature>
<dbReference type="InterPro" id="IPR056996">
    <property type="entry name" value="PH_SLA1"/>
</dbReference>
<evidence type="ECO:0000256" key="7">
    <source>
        <dbReference type="ARBA" id="ARBA00022475"/>
    </source>
</evidence>
<dbReference type="FunFam" id="2.30.30.40:FF:000300">
    <property type="entry name" value="Actin cytoskeleton-regulatory complex protein SLA1"/>
    <property type="match status" value="1"/>
</dbReference>
<dbReference type="InterPro" id="IPR035821">
    <property type="entry name" value="Sla1_SH3_3"/>
</dbReference>
<dbReference type="GO" id="GO:0030479">
    <property type="term" value="C:actin cortical patch"/>
    <property type="evidence" value="ECO:0007669"/>
    <property type="project" value="UniProtKB-SubCell"/>
</dbReference>
<feature type="compositionally biased region" description="Low complexity" evidence="18">
    <location>
        <begin position="793"/>
        <end position="802"/>
    </location>
</feature>
<evidence type="ECO:0000256" key="16">
    <source>
        <dbReference type="ARBA" id="ARBA00070651"/>
    </source>
</evidence>
<dbReference type="CDD" id="cd11775">
    <property type="entry name" value="SH3_Sla1p_3"/>
    <property type="match status" value="1"/>
</dbReference>
<keyword evidence="10" id="KW-0677">Repeat</keyword>
<dbReference type="Gene3D" id="1.10.150.50">
    <property type="entry name" value="Transcription Factor, Ets-1"/>
    <property type="match status" value="1"/>
</dbReference>
<dbReference type="InterPro" id="IPR013761">
    <property type="entry name" value="SAM/pointed_sf"/>
</dbReference>
<evidence type="ECO:0000313" key="21">
    <source>
        <dbReference type="Proteomes" id="UP001377567"/>
    </source>
</evidence>
<evidence type="ECO:0000256" key="1">
    <source>
        <dbReference type="ARBA" id="ARBA00004125"/>
    </source>
</evidence>
<feature type="domain" description="SH3" evidence="19">
    <location>
        <begin position="71"/>
        <end position="131"/>
    </location>
</feature>
<evidence type="ECO:0000256" key="14">
    <source>
        <dbReference type="ARBA" id="ARBA00023212"/>
    </source>
</evidence>
<comment type="caution">
    <text evidence="20">The sequence shown here is derived from an EMBL/GenBank/DDBJ whole genome shotgun (WGS) entry which is preliminary data.</text>
</comment>
<evidence type="ECO:0000256" key="13">
    <source>
        <dbReference type="ARBA" id="ARBA00023203"/>
    </source>
</evidence>
<dbReference type="Pfam" id="PF03983">
    <property type="entry name" value="SHD1"/>
    <property type="match status" value="1"/>
</dbReference>
<evidence type="ECO:0000256" key="4">
    <source>
        <dbReference type="ARBA" id="ARBA00007948"/>
    </source>
</evidence>
<evidence type="ECO:0000256" key="5">
    <source>
        <dbReference type="ARBA" id="ARBA00020357"/>
    </source>
</evidence>
<feature type="compositionally biased region" description="Basic and acidic residues" evidence="18">
    <location>
        <begin position="652"/>
        <end position="662"/>
    </location>
</feature>
<dbReference type="Proteomes" id="UP001377567">
    <property type="component" value="Unassembled WGS sequence"/>
</dbReference>
<feature type="region of interest" description="Disordered" evidence="18">
    <location>
        <begin position="597"/>
        <end position="631"/>
    </location>
</feature>
<comment type="function">
    <text evidence="15">Component of the PAN1 actin cytoskeleton-regulatory complex required for the internalization of endosomes during actin-coupled endocytosis. The complex links the site of endocytosis to the cell membrane-associated actin cytoskeleton. Mediates uptake of external molecules and vacuolar degradation of plasma membrane proteins. Plays a role in the proper organization of the cell membrane-associated actin cytoskeleton and promotes its destabilization.</text>
</comment>
<dbReference type="CDD" id="cd11773">
    <property type="entry name" value="SH3_Sla1p_1"/>
    <property type="match status" value="1"/>
</dbReference>
<keyword evidence="12" id="KW-0472">Membrane</keyword>
<dbReference type="GO" id="GO:0000147">
    <property type="term" value="P:actin cortical patch assembly"/>
    <property type="evidence" value="ECO:0007669"/>
    <property type="project" value="TreeGrafter"/>
</dbReference>
<keyword evidence="21" id="KW-1185">Reference proteome</keyword>
<feature type="domain" description="SH3" evidence="19">
    <location>
        <begin position="381"/>
        <end position="443"/>
    </location>
</feature>
<evidence type="ECO:0000256" key="15">
    <source>
        <dbReference type="ARBA" id="ARBA00025194"/>
    </source>
</evidence>
<accession>A0AAV5RY03</accession>
<keyword evidence="11" id="KW-0967">Endosome</keyword>
<feature type="domain" description="SH3" evidence="19">
    <location>
        <begin position="3"/>
        <end position="70"/>
    </location>
</feature>
<dbReference type="GO" id="GO:0030674">
    <property type="term" value="F:protein-macromolecule adaptor activity"/>
    <property type="evidence" value="ECO:0007669"/>
    <property type="project" value="InterPro"/>
</dbReference>
<evidence type="ECO:0000256" key="18">
    <source>
        <dbReference type="SAM" id="MobiDB-lite"/>
    </source>
</evidence>
<dbReference type="Pfam" id="PF24081">
    <property type="entry name" value="PH_SLA1"/>
    <property type="match status" value="1"/>
</dbReference>
<reference evidence="20 21" key="1">
    <citation type="journal article" date="2023" name="Elife">
        <title>Identification of key yeast species and microbe-microbe interactions impacting larval growth of Drosophila in the wild.</title>
        <authorList>
            <person name="Mure A."/>
            <person name="Sugiura Y."/>
            <person name="Maeda R."/>
            <person name="Honda K."/>
            <person name="Sakurai N."/>
            <person name="Takahashi Y."/>
            <person name="Watada M."/>
            <person name="Katoh T."/>
            <person name="Gotoh A."/>
            <person name="Gotoh Y."/>
            <person name="Taniguchi I."/>
            <person name="Nakamura K."/>
            <person name="Hayashi T."/>
            <person name="Katayama T."/>
            <person name="Uemura T."/>
            <person name="Hattori Y."/>
        </authorList>
    </citation>
    <scope>NUCLEOTIDE SEQUENCE [LARGE SCALE GENOMIC DNA]</scope>
    <source>
        <strain evidence="20 21">KH-74</strain>
    </source>
</reference>
<dbReference type="SUPFAM" id="SSF50044">
    <property type="entry name" value="SH3-domain"/>
    <property type="match status" value="3"/>
</dbReference>
<dbReference type="GO" id="GO:0003779">
    <property type="term" value="F:actin binding"/>
    <property type="evidence" value="ECO:0007669"/>
    <property type="project" value="UniProtKB-KW"/>
</dbReference>
<feature type="compositionally biased region" description="Basic and acidic residues" evidence="18">
    <location>
        <begin position="526"/>
        <end position="537"/>
    </location>
</feature>
<evidence type="ECO:0000256" key="2">
    <source>
        <dbReference type="ARBA" id="ARBA00004134"/>
    </source>
</evidence>
<evidence type="ECO:0000256" key="3">
    <source>
        <dbReference type="ARBA" id="ARBA00004413"/>
    </source>
</evidence>
<feature type="compositionally biased region" description="Basic and acidic residues" evidence="18">
    <location>
        <begin position="224"/>
        <end position="252"/>
    </location>
</feature>
<dbReference type="GO" id="GO:0005886">
    <property type="term" value="C:plasma membrane"/>
    <property type="evidence" value="ECO:0007669"/>
    <property type="project" value="UniProtKB-SubCell"/>
</dbReference>
<evidence type="ECO:0000256" key="8">
    <source>
        <dbReference type="ARBA" id="ARBA00022490"/>
    </source>
</evidence>
<dbReference type="InterPro" id="IPR036028">
    <property type="entry name" value="SH3-like_dom_sf"/>
</dbReference>
<dbReference type="Pfam" id="PF14604">
    <property type="entry name" value="SH3_9"/>
    <property type="match status" value="1"/>
</dbReference>
<keyword evidence="8" id="KW-0963">Cytoplasm</keyword>
<evidence type="ECO:0000313" key="20">
    <source>
        <dbReference type="EMBL" id="GMM56489.1"/>
    </source>
</evidence>
<dbReference type="FunFam" id="1.10.150.50:FF:000094">
    <property type="entry name" value="Actin cytoskeleton-regulatory complex protein SLA1"/>
    <property type="match status" value="1"/>
</dbReference>
<feature type="compositionally biased region" description="Basic and acidic residues" evidence="18">
    <location>
        <begin position="188"/>
        <end position="216"/>
    </location>
</feature>
<protein>
    <recommendedName>
        <fullName evidence="5">Actin cytoskeleton-regulatory complex protein SLA1</fullName>
    </recommendedName>
    <alternativeName>
        <fullName evidence="16">Actin cytoskeleton-regulatory complex protein sla1</fullName>
    </alternativeName>
</protein>
<dbReference type="InterPro" id="IPR035800">
    <property type="entry name" value="Sla1_SH3_1"/>
</dbReference>
<feature type="region of interest" description="Disordered" evidence="18">
    <location>
        <begin position="793"/>
        <end position="828"/>
    </location>
</feature>
<comment type="similarity">
    <text evidence="4">Belongs to the SLA1 family.</text>
</comment>
<dbReference type="GO" id="GO:0042802">
    <property type="term" value="F:identical protein binding"/>
    <property type="evidence" value="ECO:0007669"/>
    <property type="project" value="InterPro"/>
</dbReference>
<organism evidence="20 21">
    <name type="scientific">Maudiozyma humilis</name>
    <name type="common">Sour dough yeast</name>
    <name type="synonym">Kazachstania humilis</name>
    <dbReference type="NCBI Taxonomy" id="51915"/>
    <lineage>
        <taxon>Eukaryota</taxon>
        <taxon>Fungi</taxon>
        <taxon>Dikarya</taxon>
        <taxon>Ascomycota</taxon>
        <taxon>Saccharomycotina</taxon>
        <taxon>Saccharomycetes</taxon>
        <taxon>Saccharomycetales</taxon>
        <taxon>Saccharomycetaceae</taxon>
        <taxon>Maudiozyma</taxon>
    </lineage>
</organism>
<dbReference type="PROSITE" id="PS50002">
    <property type="entry name" value="SH3"/>
    <property type="match status" value="3"/>
</dbReference>
<dbReference type="Gene3D" id="2.30.30.700">
    <property type="entry name" value="SLA1 homology domain 1"/>
    <property type="match status" value="1"/>
</dbReference>
<evidence type="ECO:0000256" key="17">
    <source>
        <dbReference type="PROSITE-ProRule" id="PRU00192"/>
    </source>
</evidence>
<feature type="region of interest" description="Disordered" evidence="18">
    <location>
        <begin position="652"/>
        <end position="684"/>
    </location>
</feature>
<feature type="compositionally biased region" description="Low complexity" evidence="18">
    <location>
        <begin position="498"/>
        <end position="509"/>
    </location>
</feature>
<dbReference type="GO" id="GO:0030833">
    <property type="term" value="P:regulation of actin filament polymerization"/>
    <property type="evidence" value="ECO:0007669"/>
    <property type="project" value="TreeGrafter"/>
</dbReference>
<evidence type="ECO:0000259" key="19">
    <source>
        <dbReference type="PROSITE" id="PS50002"/>
    </source>
</evidence>
<name>A0AAV5RY03_MAUHU</name>
<keyword evidence="13" id="KW-0009">Actin-binding</keyword>
<feature type="region of interest" description="Disordered" evidence="18">
    <location>
        <begin position="440"/>
        <end position="537"/>
    </location>
</feature>
<evidence type="ECO:0000256" key="11">
    <source>
        <dbReference type="ARBA" id="ARBA00022753"/>
    </source>
</evidence>
<dbReference type="InterPro" id="IPR001452">
    <property type="entry name" value="SH3_domain"/>
</dbReference>
<dbReference type="GO" id="GO:0010008">
    <property type="term" value="C:endosome membrane"/>
    <property type="evidence" value="ECO:0007669"/>
    <property type="project" value="UniProtKB-SubCell"/>
</dbReference>
<dbReference type="PANTHER" id="PTHR15735:SF19">
    <property type="entry name" value="ACTIN CYTOSKELETON-REGULATORY COMPLEX PROTEIN SLA1"/>
    <property type="match status" value="1"/>
</dbReference>
<dbReference type="GO" id="GO:0005634">
    <property type="term" value="C:nucleus"/>
    <property type="evidence" value="ECO:0007669"/>
    <property type="project" value="TreeGrafter"/>
</dbReference>
<dbReference type="InterPro" id="IPR007131">
    <property type="entry name" value="SHD1"/>
</dbReference>
<evidence type="ECO:0000256" key="12">
    <source>
        <dbReference type="ARBA" id="ARBA00023136"/>
    </source>
</evidence>
<gene>
    <name evidence="20" type="ORF">DAKH74_031050</name>
</gene>
<dbReference type="PRINTS" id="PR00452">
    <property type="entry name" value="SH3DOMAIN"/>
</dbReference>
<feature type="compositionally biased region" description="Low complexity" evidence="18">
    <location>
        <begin position="516"/>
        <end position="525"/>
    </location>
</feature>
<evidence type="ECO:0000256" key="6">
    <source>
        <dbReference type="ARBA" id="ARBA00022443"/>
    </source>
</evidence>
<dbReference type="SMART" id="SM00326">
    <property type="entry name" value="SH3"/>
    <property type="match status" value="3"/>
</dbReference>
<dbReference type="Pfam" id="PF00018">
    <property type="entry name" value="SH3_1"/>
    <property type="match status" value="2"/>
</dbReference>
<dbReference type="CDD" id="cd09532">
    <property type="entry name" value="SAM_SLA1_fungal"/>
    <property type="match status" value="1"/>
</dbReference>
<keyword evidence="9" id="KW-0254">Endocytosis</keyword>
<sequence>MTVFLGVYKAIYSYEPQTPEELAIEENDLLYLLQKSDIDEWWTVKKRIIGSDEPEPQGLVPSTYIEEAPVLKQVTAIYDYDQPQNPDEELVFHENDTFDLYDDKDPDWLLVKSKTGECGFIPGNYVEDAGAAAAAPVAAAAAPVASAAPVAAAGSFMPPPQRNDRDQYQEPENNADDAGMDAPAASNGRDDYDNYSREEEPPKQPERPGDARDKARNRVSYYDTDDRERDRDRDNNYDNDRYDDRYDDRPRSNDGGGNRSRRNTRGGYDDDYDRGNYNIEYHSWNVQEVDGRKKRKAKLVVGSNKINFISETGAQEEWTIDKLVSYDNEKKHMFLEFVDPYKNIELHTGNNETSKEIMDILGQIKGASRDRGLKEVEAASQTKRKAKIMYDFIGESSDELTVREGDMVYIINDKKSKEWWMCEMVDTGRRGVVPSQFVEPVKEKSSSGASGLFNSLKKMAKGTKSPSKSHKSSDSMSGSVSGGGVGGDWRDDVTGNASSGSRSRVGSFSSRKKRSASVSKSMSGSENKKKFPDPKKSRLWVDRSGTFKVDAQFIGCANGKIHLHKANGVKIAVAANKLSDSDLVYVESITGFSLDKFKAGGDSSSGAKDSRESERDRRRRLREQDEKERDRRLREKEINELKRARQALDDERYRLQEEKDLPPIKPPRPDSTVGAPSSAGRNRSNSKNKYDWFEFFLNSGVDVSQCQRYTLNFEKEQLTEDMMVDINAQMLRTLGLREGDIVRVMKFLDTKFGRDAQQPVAATQTGGMFTEPDGSLKVNNTTAQNVSQQLLPQATAPAATAQPDDDAWTARPAAKSQPDLVSGNSNFTGSMQDLLDLQPLEPKKTAATAVPEPNLKSLEPVKTGGAAAVAAPAAAAPAAAAPITAALTGGATMAPLDPFKTGGNNILPIGTGFVMMPIATGGMMPMQRTGGLGMPMTTFGAQMTGGILPVQKTSGGLIPVATTGGLMPQTTFGAQATGGLMPLQTTGGLMPLQRTGGLMPQTTFGTAAPLGSVLPVQKTANGLMPVNTTGGAMLPLQITGGGMPQTSFMNPALTGGALPQTSFGAQMTGGAMPQTSFAAQMTGGAMPQTSFGAQMTGGAMPQMGFGNQMTGGAMPQVGFGNQMTGGAMPQSTFGNQMTGGAMPQSTFGNQMTGGAMMPMQRTGGFQPQSQFGMTLQRTGGAMPINTGVNNITQGMQNTSISQPQQLQTQPTGFGFGNGPQANQQGRQANIFNASAANPFGF</sequence>
<keyword evidence="14" id="KW-0206">Cytoskeleton</keyword>
<evidence type="ECO:0000256" key="10">
    <source>
        <dbReference type="ARBA" id="ARBA00022737"/>
    </source>
</evidence>
<keyword evidence="7" id="KW-1003">Cell membrane</keyword>
<feature type="compositionally biased region" description="Basic and acidic residues" evidence="18">
    <location>
        <begin position="608"/>
        <end position="631"/>
    </location>
</feature>
<dbReference type="AlphaFoldDB" id="A0AAV5RY03"/>
<dbReference type="EMBL" id="BTGD01000008">
    <property type="protein sequence ID" value="GMM56489.1"/>
    <property type="molecule type" value="Genomic_DNA"/>
</dbReference>
<dbReference type="Gene3D" id="2.30.30.40">
    <property type="entry name" value="SH3 Domains"/>
    <property type="match status" value="3"/>
</dbReference>
<evidence type="ECO:0000256" key="9">
    <source>
        <dbReference type="ARBA" id="ARBA00022583"/>
    </source>
</evidence>
<keyword evidence="6 17" id="KW-0728">SH3 domain</keyword>
<dbReference type="PANTHER" id="PTHR15735">
    <property type="entry name" value="FCH AND DOUBLE SH3 DOMAINS PROTEIN"/>
    <property type="match status" value="1"/>
</dbReference>
<proteinExistence type="inferred from homology"/>
<comment type="subcellular location">
    <subcellularLocation>
        <location evidence="3">Cell membrane</location>
        <topology evidence="3">Peripheral membrane protein</topology>
        <orientation evidence="3">Cytoplasmic side</orientation>
    </subcellularLocation>
    <subcellularLocation>
        <location evidence="2">Cytoplasm</location>
        <location evidence="2">Cytoskeleton</location>
        <location evidence="2">Actin patch</location>
    </subcellularLocation>
    <subcellularLocation>
        <location evidence="1">Endosome membrane</location>
        <topology evidence="1">Peripheral membrane protein</topology>
        <orientation evidence="1">Cytoplasmic side</orientation>
    </subcellularLocation>
</comment>